<evidence type="ECO:0000256" key="3">
    <source>
        <dbReference type="ARBA" id="ARBA00022989"/>
    </source>
</evidence>
<dbReference type="InterPro" id="IPR005372">
    <property type="entry name" value="UPF0182"/>
</dbReference>
<dbReference type="RefSeq" id="WP_377940998.1">
    <property type="nucleotide sequence ID" value="NZ_JBHUCX010000008.1"/>
</dbReference>
<reference evidence="8" key="1">
    <citation type="journal article" date="2019" name="Int. J. Syst. Evol. Microbiol.">
        <title>The Global Catalogue of Microorganisms (GCM) 10K type strain sequencing project: providing services to taxonomists for standard genome sequencing and annotation.</title>
        <authorList>
            <consortium name="The Broad Institute Genomics Platform"/>
            <consortium name="The Broad Institute Genome Sequencing Center for Infectious Disease"/>
            <person name="Wu L."/>
            <person name="Ma J."/>
        </authorList>
    </citation>
    <scope>NUCLEOTIDE SEQUENCE [LARGE SCALE GENOMIC DNA]</scope>
    <source>
        <strain evidence="8">CGMCC 1.12286</strain>
    </source>
</reference>
<dbReference type="PANTHER" id="PTHR39344">
    <property type="entry name" value="UPF0182 PROTEIN SLL1060"/>
    <property type="match status" value="1"/>
</dbReference>
<keyword evidence="4 6" id="KW-0472">Membrane</keyword>
<keyword evidence="3 6" id="KW-1133">Transmembrane helix</keyword>
<gene>
    <name evidence="7" type="ORF">ACFSB2_02395</name>
</gene>
<evidence type="ECO:0000256" key="6">
    <source>
        <dbReference type="SAM" id="Phobius"/>
    </source>
</evidence>
<keyword evidence="8" id="KW-1185">Reference proteome</keyword>
<accession>A0ABW4JCA9</accession>
<keyword evidence="2 6" id="KW-0812">Transmembrane</keyword>
<proteinExistence type="predicted"/>
<feature type="compositionally biased region" description="Low complexity" evidence="5">
    <location>
        <begin position="850"/>
        <end position="872"/>
    </location>
</feature>
<name>A0ABW4JCA9_9BACL</name>
<evidence type="ECO:0000256" key="2">
    <source>
        <dbReference type="ARBA" id="ARBA00022692"/>
    </source>
</evidence>
<comment type="caution">
    <text evidence="7">The sequence shown here is derived from an EMBL/GenBank/DDBJ whole genome shotgun (WGS) entry which is preliminary data.</text>
</comment>
<dbReference type="PANTHER" id="PTHR39344:SF1">
    <property type="entry name" value="UPF0182 PROTEIN SLL1060"/>
    <property type="match status" value="1"/>
</dbReference>
<keyword evidence="1" id="KW-1003">Cell membrane</keyword>
<dbReference type="Proteomes" id="UP001597079">
    <property type="component" value="Unassembled WGS sequence"/>
</dbReference>
<evidence type="ECO:0000256" key="1">
    <source>
        <dbReference type="ARBA" id="ARBA00022475"/>
    </source>
</evidence>
<evidence type="ECO:0000313" key="7">
    <source>
        <dbReference type="EMBL" id="MFD1673560.1"/>
    </source>
</evidence>
<organism evidence="7 8">
    <name type="scientific">Alicyclobacillus fodiniaquatilis</name>
    <dbReference type="NCBI Taxonomy" id="1661150"/>
    <lineage>
        <taxon>Bacteria</taxon>
        <taxon>Bacillati</taxon>
        <taxon>Bacillota</taxon>
        <taxon>Bacilli</taxon>
        <taxon>Bacillales</taxon>
        <taxon>Alicyclobacillaceae</taxon>
        <taxon>Alicyclobacillus</taxon>
    </lineage>
</organism>
<feature type="transmembrane region" description="Helical" evidence="6">
    <location>
        <begin position="232"/>
        <end position="255"/>
    </location>
</feature>
<feature type="transmembrane region" description="Helical" evidence="6">
    <location>
        <begin position="190"/>
        <end position="212"/>
    </location>
</feature>
<dbReference type="Pfam" id="PF03699">
    <property type="entry name" value="UPF0182"/>
    <property type="match status" value="1"/>
</dbReference>
<sequence>MTGNARRGATVLRILAALVIAIVILHIVLDRLFAYRLHQALGYGAVYGKMMVFELLTRYIGAVVIALLAYAQFRLFRSLMPKSVAKVAAFAASFLGYIVGYGLFSLDPTPWLAAFHHQVFHRTDPLLHVDLSFYVYVLPVINEMVGRILFLYIVSILLHALYLVVLWAFQGRITKDTDLPKRIGRVAKRLMWMMGLVFVAFAAIAFIGRYNAMLSTGNSSFVSGPDFVMAKLDIGVFTWVHVVLLLLVAFAFFWLAVRPNRMYEVVDGFVRFQSRWFIRPIQAFGTFVGAWILTAIIGALTNSLYVHPNQNRVELPYIKDSIDSTRWAINIEHVKTKPFQGADTLTTSELNKDANAVANVRVNDQDQTKAVYNQLQSFKSYFDFQDVSVDRYQQQEVYVSARQMNQSQLPVPTWINKTLVYTHGYGVAISPVNDVTQNGLPNLIASDTPQVTQPPVPALKQPQIYFGTMQGTVIAPSKEAEFDYPSGSSDATSHYQGGDGLPVKGNRLLLALETGSLKYFTSDQLTDKSEYLFDRDVYQRIHDIAPFLRVDQDAFPFVDPGTGHVMWMVDAYTETANIPYADTYMGTRYIRNSVKVVMDAYTGATKFYVVDKTDPLLKTYMSIYPSLFTSQIPQDVRAHFRYPNDLFKAQSQALTRYHMTDPSAFYNQEDLWSLAHQIYQQNQTQTRAPVYQMIRMPGEQKPAFVLSELYTPVNKDNLNGWLVADNGPAHYGELRLYQFPQSSLVFGPMQVENQIDANPNISQQLSLWNQQGSHVVRGDLLLVPIGDALVYVEPIYLVANRENSLPQLQMVIVDFQQKVYSGDSLADALQNVVKGLSVDTGVGLGNNSVTSDTGNAGTTNGNGTTPSTTPSSTGGGNQTPAGGAATSGSLAQSAQQWLQKYKEDTAKGNFSQAGQDLAQLGDVLNKLAATQAKGNTSKSGK</sequence>
<feature type="transmembrane region" description="Helical" evidence="6">
    <location>
        <begin position="83"/>
        <end position="104"/>
    </location>
</feature>
<feature type="transmembrane region" description="Helical" evidence="6">
    <location>
        <begin position="148"/>
        <end position="169"/>
    </location>
</feature>
<feature type="region of interest" description="Disordered" evidence="5">
    <location>
        <begin position="844"/>
        <end position="890"/>
    </location>
</feature>
<evidence type="ECO:0000313" key="8">
    <source>
        <dbReference type="Proteomes" id="UP001597079"/>
    </source>
</evidence>
<feature type="transmembrane region" description="Helical" evidence="6">
    <location>
        <begin position="12"/>
        <end position="29"/>
    </location>
</feature>
<evidence type="ECO:0000256" key="5">
    <source>
        <dbReference type="SAM" id="MobiDB-lite"/>
    </source>
</evidence>
<feature type="transmembrane region" description="Helical" evidence="6">
    <location>
        <begin position="276"/>
        <end position="300"/>
    </location>
</feature>
<dbReference type="EMBL" id="JBHUCX010000008">
    <property type="protein sequence ID" value="MFD1673560.1"/>
    <property type="molecule type" value="Genomic_DNA"/>
</dbReference>
<evidence type="ECO:0000256" key="4">
    <source>
        <dbReference type="ARBA" id="ARBA00023136"/>
    </source>
</evidence>
<protein>
    <submittedName>
        <fullName evidence="7">UPF0182 family protein</fullName>
    </submittedName>
</protein>
<feature type="transmembrane region" description="Helical" evidence="6">
    <location>
        <begin position="49"/>
        <end position="71"/>
    </location>
</feature>